<keyword evidence="2" id="KW-0472">Membrane</keyword>
<dbReference type="Proteomes" id="UP000294513">
    <property type="component" value="Unassembled WGS sequence"/>
</dbReference>
<proteinExistence type="predicted"/>
<gene>
    <name evidence="3" type="ORF">E1298_32145</name>
</gene>
<reference evidence="3 4" key="1">
    <citation type="submission" date="2019-03" db="EMBL/GenBank/DDBJ databases">
        <title>Draft genome sequences of novel Actinobacteria.</title>
        <authorList>
            <person name="Sahin N."/>
            <person name="Ay H."/>
            <person name="Saygin H."/>
        </authorList>
    </citation>
    <scope>NUCLEOTIDE SEQUENCE [LARGE SCALE GENOMIC DNA]</scope>
    <source>
        <strain evidence="3 4">H3C3</strain>
    </source>
</reference>
<evidence type="ECO:0000256" key="2">
    <source>
        <dbReference type="SAM" id="Phobius"/>
    </source>
</evidence>
<accession>A0A4R5AP92</accession>
<evidence type="ECO:0000256" key="1">
    <source>
        <dbReference type="SAM" id="MobiDB-lite"/>
    </source>
</evidence>
<feature type="region of interest" description="Disordered" evidence="1">
    <location>
        <begin position="174"/>
        <end position="210"/>
    </location>
</feature>
<evidence type="ECO:0000313" key="4">
    <source>
        <dbReference type="Proteomes" id="UP000294513"/>
    </source>
</evidence>
<feature type="compositionally biased region" description="Basic and acidic residues" evidence="1">
    <location>
        <begin position="194"/>
        <end position="210"/>
    </location>
</feature>
<feature type="transmembrane region" description="Helical" evidence="2">
    <location>
        <begin position="16"/>
        <end position="34"/>
    </location>
</feature>
<keyword evidence="2" id="KW-0812">Transmembrane</keyword>
<keyword evidence="4" id="KW-1185">Reference proteome</keyword>
<feature type="transmembrane region" description="Helical" evidence="2">
    <location>
        <begin position="136"/>
        <end position="156"/>
    </location>
</feature>
<dbReference type="RefSeq" id="WP_131899979.1">
    <property type="nucleotide sequence ID" value="NZ_SMKU01000230.1"/>
</dbReference>
<organism evidence="3 4">
    <name type="scientific">Actinomadura rubrisoli</name>
    <dbReference type="NCBI Taxonomy" id="2530368"/>
    <lineage>
        <taxon>Bacteria</taxon>
        <taxon>Bacillati</taxon>
        <taxon>Actinomycetota</taxon>
        <taxon>Actinomycetes</taxon>
        <taxon>Streptosporangiales</taxon>
        <taxon>Thermomonosporaceae</taxon>
        <taxon>Actinomadura</taxon>
    </lineage>
</organism>
<feature type="transmembrane region" description="Helical" evidence="2">
    <location>
        <begin position="103"/>
        <end position="124"/>
    </location>
</feature>
<evidence type="ECO:0000313" key="3">
    <source>
        <dbReference type="EMBL" id="TDD74848.1"/>
    </source>
</evidence>
<dbReference type="EMBL" id="SMKU01000230">
    <property type="protein sequence ID" value="TDD74848.1"/>
    <property type="molecule type" value="Genomic_DNA"/>
</dbReference>
<dbReference type="OrthoDB" id="3478136at2"/>
<sequence>MDAVADLVAGLGGVDLAGIVLNLVFLTIPGLALAKGLKRFRTPGQDPGEIGEGGRGGQVKARLQRAGGQVASFVTIVAVLTAGLGLVPLARAGYELVAGVDEAAPAVVGVIVVAVLLVKGLVMARDLMDGKVDRPLLWLAPVPLLALLVWVAPVVADQITDQAGQTVRMVVDQAEADVQDRDAEQPSQNKPGKPGRDDEPRGADTGEKGR</sequence>
<keyword evidence="2" id="KW-1133">Transmembrane helix</keyword>
<comment type="caution">
    <text evidence="3">The sequence shown here is derived from an EMBL/GenBank/DDBJ whole genome shotgun (WGS) entry which is preliminary data.</text>
</comment>
<name>A0A4R5AP92_9ACTN</name>
<protein>
    <submittedName>
        <fullName evidence="3">Uncharacterized protein</fullName>
    </submittedName>
</protein>
<dbReference type="AlphaFoldDB" id="A0A4R5AP92"/>
<feature type="transmembrane region" description="Helical" evidence="2">
    <location>
        <begin position="70"/>
        <end position="91"/>
    </location>
</feature>